<dbReference type="eggNOG" id="COG1073">
    <property type="taxonomic scope" value="Bacteria"/>
</dbReference>
<dbReference type="PATRIC" id="fig|545697.3.peg.3295"/>
<protein>
    <recommendedName>
        <fullName evidence="2">PET hydrolase/cutinase-like domain-containing protein</fullName>
    </recommendedName>
</protein>
<dbReference type="STRING" id="545697.HMPREF0216_03371"/>
<evidence type="ECO:0000313" key="4">
    <source>
        <dbReference type="Proteomes" id="UP000010420"/>
    </source>
</evidence>
<accession>L1Q2B1</accession>
<evidence type="ECO:0000313" key="3">
    <source>
        <dbReference type="EMBL" id="EKY22041.1"/>
    </source>
</evidence>
<proteinExistence type="predicted"/>
<gene>
    <name evidence="3" type="ORF">HMPREF0216_03371</name>
</gene>
<evidence type="ECO:0000256" key="1">
    <source>
        <dbReference type="SAM" id="Phobius"/>
    </source>
</evidence>
<dbReference type="InterPro" id="IPR029058">
    <property type="entry name" value="AB_hydrolase_fold"/>
</dbReference>
<keyword evidence="4" id="KW-1185">Reference proteome</keyword>
<name>L1Q2B1_9CLOT</name>
<dbReference type="PANTHER" id="PTHR33428">
    <property type="entry name" value="CHLOROPHYLLASE-2, CHLOROPLASTIC"/>
    <property type="match status" value="1"/>
</dbReference>
<keyword evidence="1" id="KW-0812">Transmembrane</keyword>
<dbReference type="Pfam" id="PF12740">
    <property type="entry name" value="PETase"/>
    <property type="match status" value="1"/>
</dbReference>
<keyword evidence="1" id="KW-0472">Membrane</keyword>
<feature type="transmembrane region" description="Helical" evidence="1">
    <location>
        <begin position="6"/>
        <end position="27"/>
    </location>
</feature>
<dbReference type="SUPFAM" id="SSF53474">
    <property type="entry name" value="alpha/beta-Hydrolases"/>
    <property type="match status" value="1"/>
</dbReference>
<dbReference type="HOGENOM" id="CLU_076307_0_0_9"/>
<comment type="caution">
    <text evidence="3">The sequence shown here is derived from an EMBL/GenBank/DDBJ whole genome shotgun (WGS) entry which is preliminary data.</text>
</comment>
<dbReference type="RefSeq" id="WP_005216258.1">
    <property type="nucleotide sequence ID" value="NZ_KB291716.1"/>
</dbReference>
<dbReference type="Gene3D" id="3.40.50.1820">
    <property type="entry name" value="alpha/beta hydrolase"/>
    <property type="match status" value="1"/>
</dbReference>
<dbReference type="PANTHER" id="PTHR33428:SF14">
    <property type="entry name" value="CARBOXYLESTERASE TYPE B DOMAIN-CONTAINING PROTEIN"/>
    <property type="match status" value="1"/>
</dbReference>
<dbReference type="AlphaFoldDB" id="L1Q2B1"/>
<organism evidence="3 4">
    <name type="scientific">Clostridium celatum DSM 1785</name>
    <dbReference type="NCBI Taxonomy" id="545697"/>
    <lineage>
        <taxon>Bacteria</taxon>
        <taxon>Bacillati</taxon>
        <taxon>Bacillota</taxon>
        <taxon>Clostridia</taxon>
        <taxon>Eubacteriales</taxon>
        <taxon>Clostridiaceae</taxon>
        <taxon>Clostridium</taxon>
    </lineage>
</organism>
<dbReference type="EMBL" id="AMEZ01000136">
    <property type="protein sequence ID" value="EKY22041.1"/>
    <property type="molecule type" value="Genomic_DNA"/>
</dbReference>
<dbReference type="InterPro" id="IPR041127">
    <property type="entry name" value="PET_hydrolase/cutinase-like"/>
</dbReference>
<sequence length="318" mass="36079">MIKKIVKITLIVLIIIFLLIITFLIILKNLEVKAVKSDYFNYVDACGTLEKKYTNYGEFEVDSIEFKSREELFTQYKIWYPSQLSKNYNKKYPIVIFVNGTGVPYSKYEATFEHLASWGFVVVGNDDASSATGESSSITLDYILSLNNNKESIFYNKLDTENVGISGHSQGGVGAINAVTDFDNSDVFKSIYTASTTSIELANALKWTYDVTKIEIPYFMVAGTGKVDSETIAPLESIINNYMYLNNDIKAIMARRKNVDHGDMLLYADGYMTAWFRYTLMNDNEASEVFSGDSPEILSNKNNWQDIRRKNLDLSIQL</sequence>
<dbReference type="ESTHER" id="9clot-l1q2b1">
    <property type="family name" value="Chlorophyllase"/>
</dbReference>
<evidence type="ECO:0000259" key="2">
    <source>
        <dbReference type="Pfam" id="PF12740"/>
    </source>
</evidence>
<dbReference type="OrthoDB" id="9812672at2"/>
<feature type="domain" description="PET hydrolase/cutinase-like" evidence="2">
    <location>
        <begin position="56"/>
        <end position="261"/>
    </location>
</feature>
<dbReference type="Proteomes" id="UP000010420">
    <property type="component" value="Unassembled WGS sequence"/>
</dbReference>
<keyword evidence="1" id="KW-1133">Transmembrane helix</keyword>
<reference evidence="3 4" key="1">
    <citation type="submission" date="2012-05" db="EMBL/GenBank/DDBJ databases">
        <authorList>
            <person name="Weinstock G."/>
            <person name="Sodergren E."/>
            <person name="Lobos E.A."/>
            <person name="Fulton L."/>
            <person name="Fulton R."/>
            <person name="Courtney L."/>
            <person name="Fronick C."/>
            <person name="O'Laughlin M."/>
            <person name="Godfrey J."/>
            <person name="Wilson R.M."/>
            <person name="Miner T."/>
            <person name="Farmer C."/>
            <person name="Delehaunty K."/>
            <person name="Cordes M."/>
            <person name="Minx P."/>
            <person name="Tomlinson C."/>
            <person name="Chen J."/>
            <person name="Wollam A."/>
            <person name="Pepin K.H."/>
            <person name="Bhonagiri V."/>
            <person name="Zhang X."/>
            <person name="Suruliraj S."/>
            <person name="Warren W."/>
            <person name="Mitreva M."/>
            <person name="Mardis E.R."/>
            <person name="Wilson R.K."/>
        </authorList>
    </citation>
    <scope>NUCLEOTIDE SEQUENCE [LARGE SCALE GENOMIC DNA]</scope>
    <source>
        <strain evidence="3 4">DSM 1785</strain>
    </source>
</reference>